<feature type="region of interest" description="Disordered" evidence="1">
    <location>
        <begin position="1"/>
        <end position="22"/>
    </location>
</feature>
<feature type="region of interest" description="Disordered" evidence="1">
    <location>
        <begin position="74"/>
        <end position="100"/>
    </location>
</feature>
<reference evidence="2" key="1">
    <citation type="journal article" date="2011" name="Plant Physiol.">
        <title>Comprehensive sequence analysis of 24,783 barley full-length cDNAs derived from 12 clone libraries.</title>
        <authorList>
            <person name="Matsumoto T."/>
            <person name="Tanaka T."/>
            <person name="Sakai H."/>
            <person name="Amano N."/>
            <person name="Kanamori H."/>
            <person name="Kurita K."/>
            <person name="Kikuta A."/>
            <person name="Kamiya K."/>
            <person name="Yamamoto M."/>
            <person name="Ikawa H."/>
            <person name="Fujii N."/>
            <person name="Hori K."/>
            <person name="Itoh T."/>
            <person name="Sato K."/>
        </authorList>
    </citation>
    <scope>NUCLEOTIDE SEQUENCE</scope>
    <source>
        <tissue evidence="2">Shoot</tissue>
    </source>
</reference>
<evidence type="ECO:0000256" key="1">
    <source>
        <dbReference type="SAM" id="MobiDB-lite"/>
    </source>
</evidence>
<dbReference type="AlphaFoldDB" id="F2D6C4"/>
<organism evidence="2">
    <name type="scientific">Hordeum vulgare subsp. vulgare</name>
    <name type="common">Domesticated barley</name>
    <dbReference type="NCBI Taxonomy" id="112509"/>
    <lineage>
        <taxon>Eukaryota</taxon>
        <taxon>Viridiplantae</taxon>
        <taxon>Streptophyta</taxon>
        <taxon>Embryophyta</taxon>
        <taxon>Tracheophyta</taxon>
        <taxon>Spermatophyta</taxon>
        <taxon>Magnoliopsida</taxon>
        <taxon>Liliopsida</taxon>
        <taxon>Poales</taxon>
        <taxon>Poaceae</taxon>
        <taxon>BOP clade</taxon>
        <taxon>Pooideae</taxon>
        <taxon>Triticodae</taxon>
        <taxon>Triticeae</taxon>
        <taxon>Hordeinae</taxon>
        <taxon>Hordeum</taxon>
    </lineage>
</organism>
<protein>
    <submittedName>
        <fullName evidence="2">Predicted protein</fullName>
    </submittedName>
</protein>
<dbReference type="EMBL" id="AK359436">
    <property type="protein sequence ID" value="BAJ90645.1"/>
    <property type="molecule type" value="mRNA"/>
</dbReference>
<accession>F2D6C4</accession>
<feature type="compositionally biased region" description="Polar residues" evidence="1">
    <location>
        <begin position="91"/>
        <end position="100"/>
    </location>
</feature>
<evidence type="ECO:0000313" key="2">
    <source>
        <dbReference type="EMBL" id="BAJ90645.1"/>
    </source>
</evidence>
<proteinExistence type="evidence at transcript level"/>
<sequence>MPPSYRRSPTPGWSAATAPPRPTWMSFVSNGSSALATARPWRDTTEALGVDVGCPSPPRLRLEDAIDASYLEPSQSATTAIRQQGALPRPSTGTPAQHTL</sequence>
<name>F2D6C4_HORVV</name>